<dbReference type="PANTHER" id="PTHR44936:SF10">
    <property type="entry name" value="SENSOR PROTEIN RSTB"/>
    <property type="match status" value="1"/>
</dbReference>
<dbReference type="Gene3D" id="1.10.287.130">
    <property type="match status" value="1"/>
</dbReference>
<gene>
    <name evidence="13" type="ORF">SG34_011620</name>
</gene>
<reference evidence="13 14" key="1">
    <citation type="journal article" date="2015" name="Genome Announc.">
        <title>Draft Genome Sequences of Marine Isolates of Thalassomonas viridans and Thalassomonas actiniarum.</title>
        <authorList>
            <person name="Olonade I."/>
            <person name="van Zyl L.J."/>
            <person name="Trindade M."/>
        </authorList>
    </citation>
    <scope>NUCLEOTIDE SEQUENCE [LARGE SCALE GENOMIC DNA]</scope>
    <source>
        <strain evidence="13 14">XOM25</strain>
    </source>
</reference>
<proteinExistence type="predicted"/>
<evidence type="ECO:0000313" key="13">
    <source>
        <dbReference type="EMBL" id="WDE07472.1"/>
    </source>
</evidence>
<dbReference type="SUPFAM" id="SSF47384">
    <property type="entry name" value="Homodimeric domain of signal transducing histidine kinase"/>
    <property type="match status" value="1"/>
</dbReference>
<dbReference type="EMBL" id="CP059733">
    <property type="protein sequence ID" value="WDE07472.1"/>
    <property type="molecule type" value="Genomic_DNA"/>
</dbReference>
<dbReference type="InterPro" id="IPR036097">
    <property type="entry name" value="HisK_dim/P_sf"/>
</dbReference>
<dbReference type="SMART" id="SM00387">
    <property type="entry name" value="HATPase_c"/>
    <property type="match status" value="1"/>
</dbReference>
<organism evidence="13 14">
    <name type="scientific">Thalassomonas viridans</name>
    <dbReference type="NCBI Taxonomy" id="137584"/>
    <lineage>
        <taxon>Bacteria</taxon>
        <taxon>Pseudomonadati</taxon>
        <taxon>Pseudomonadota</taxon>
        <taxon>Gammaproteobacteria</taxon>
        <taxon>Alteromonadales</taxon>
        <taxon>Colwelliaceae</taxon>
        <taxon>Thalassomonas</taxon>
    </lineage>
</organism>
<feature type="transmembrane region" description="Helical" evidence="10">
    <location>
        <begin position="173"/>
        <end position="190"/>
    </location>
</feature>
<evidence type="ECO:0000256" key="2">
    <source>
        <dbReference type="ARBA" id="ARBA00004651"/>
    </source>
</evidence>
<dbReference type="Gene3D" id="3.30.565.10">
    <property type="entry name" value="Histidine kinase-like ATPase, C-terminal domain"/>
    <property type="match status" value="1"/>
</dbReference>
<dbReference type="Pfam" id="PF02518">
    <property type="entry name" value="HATPase_c"/>
    <property type="match status" value="1"/>
</dbReference>
<keyword evidence="9" id="KW-0067">ATP-binding</keyword>
<sequence>MALYLMHFPCLQQIEILTMSLKSYLFALIGSLIVLLTLSQLALVYWLEYKVADDVTRQAKSLSREVIDIAIERIGDEHIQAVKVPRETTSPHREIKENTRVVIIDEQLPDKAKLKEHLIRLVDNIHDSKTLHLPEGAPLPRVINKTTGDSQQLRLSNTSLGDSSQALIESIKIALIGSAVIALLFAYWLSSQFSKPLKNLAQGFKHLAGGDYKHQVPVQGVKEISKTIDYFNHMVVKLAQLTAKEQQHKEIAHLAELGEVSRGLAHALRSPIHTIGLSIEQLAGDELTPEQKKRLSLTARDKITHIDKNIKALLTLTTTGISRDEQLPLLAVVQDIILEYKSCQGKKQHFELQLPDKLTITAAETEVRSILHTLIINACEANPENGKVCIQGTFKPDSSLEIKVTDQGPGLDKELAGKLFQPHVSTKAAGAGMGLYIARRIINLHYRGDIRLTNNPQAPGCIATATFNQSQEV</sequence>
<comment type="subcellular location">
    <subcellularLocation>
        <location evidence="2">Cell membrane</location>
        <topology evidence="2">Multi-pass membrane protein</topology>
    </subcellularLocation>
</comment>
<dbReference type="InterPro" id="IPR005467">
    <property type="entry name" value="His_kinase_dom"/>
</dbReference>
<evidence type="ECO:0000259" key="12">
    <source>
        <dbReference type="PROSITE" id="PS50885"/>
    </source>
</evidence>
<evidence type="ECO:0000256" key="9">
    <source>
        <dbReference type="ARBA" id="ARBA00022840"/>
    </source>
</evidence>
<keyword evidence="10" id="KW-0472">Membrane</keyword>
<evidence type="ECO:0000256" key="7">
    <source>
        <dbReference type="ARBA" id="ARBA00022741"/>
    </source>
</evidence>
<keyword evidence="4" id="KW-1003">Cell membrane</keyword>
<dbReference type="RefSeq" id="WP_152647498.1">
    <property type="nucleotide sequence ID" value="NZ_CP059733.1"/>
</dbReference>
<keyword evidence="14" id="KW-1185">Reference proteome</keyword>
<name>A0AAE9Z9B1_9GAMM</name>
<keyword evidence="8 13" id="KW-0418">Kinase</keyword>
<comment type="catalytic activity">
    <reaction evidence="1">
        <text>ATP + protein L-histidine = ADP + protein N-phospho-L-histidine.</text>
        <dbReference type="EC" id="2.7.13.3"/>
    </reaction>
</comment>
<evidence type="ECO:0000256" key="1">
    <source>
        <dbReference type="ARBA" id="ARBA00000085"/>
    </source>
</evidence>
<dbReference type="CDD" id="cd00082">
    <property type="entry name" value="HisKA"/>
    <property type="match status" value="1"/>
</dbReference>
<dbReference type="SUPFAM" id="SSF55874">
    <property type="entry name" value="ATPase domain of HSP90 chaperone/DNA topoisomerase II/histidine kinase"/>
    <property type="match status" value="1"/>
</dbReference>
<dbReference type="GO" id="GO:0005886">
    <property type="term" value="C:plasma membrane"/>
    <property type="evidence" value="ECO:0007669"/>
    <property type="project" value="UniProtKB-SubCell"/>
</dbReference>
<dbReference type="InterPro" id="IPR003594">
    <property type="entry name" value="HATPase_dom"/>
</dbReference>
<protein>
    <recommendedName>
        <fullName evidence="3">histidine kinase</fullName>
        <ecNumber evidence="3">2.7.13.3</ecNumber>
    </recommendedName>
</protein>
<feature type="domain" description="HAMP" evidence="12">
    <location>
        <begin position="191"/>
        <end position="243"/>
    </location>
</feature>
<dbReference type="InterPro" id="IPR004358">
    <property type="entry name" value="Sig_transdc_His_kin-like_C"/>
</dbReference>
<dbReference type="Proteomes" id="UP000032352">
    <property type="component" value="Chromosome"/>
</dbReference>
<evidence type="ECO:0000256" key="6">
    <source>
        <dbReference type="ARBA" id="ARBA00022679"/>
    </source>
</evidence>
<dbReference type="GO" id="GO:0000155">
    <property type="term" value="F:phosphorelay sensor kinase activity"/>
    <property type="evidence" value="ECO:0007669"/>
    <property type="project" value="InterPro"/>
</dbReference>
<evidence type="ECO:0000256" key="8">
    <source>
        <dbReference type="ARBA" id="ARBA00022777"/>
    </source>
</evidence>
<dbReference type="InterPro" id="IPR003661">
    <property type="entry name" value="HisK_dim/P_dom"/>
</dbReference>
<dbReference type="SUPFAM" id="SSF158472">
    <property type="entry name" value="HAMP domain-like"/>
    <property type="match status" value="1"/>
</dbReference>
<evidence type="ECO:0000256" key="10">
    <source>
        <dbReference type="SAM" id="Phobius"/>
    </source>
</evidence>
<keyword evidence="6" id="KW-0808">Transferase</keyword>
<evidence type="ECO:0000256" key="3">
    <source>
        <dbReference type="ARBA" id="ARBA00012438"/>
    </source>
</evidence>
<feature type="transmembrane region" description="Helical" evidence="10">
    <location>
        <begin position="24"/>
        <end position="47"/>
    </location>
</feature>
<dbReference type="Pfam" id="PF00672">
    <property type="entry name" value="HAMP"/>
    <property type="match status" value="1"/>
</dbReference>
<evidence type="ECO:0000256" key="4">
    <source>
        <dbReference type="ARBA" id="ARBA00022475"/>
    </source>
</evidence>
<dbReference type="AlphaFoldDB" id="A0AAE9Z9B1"/>
<keyword evidence="10" id="KW-0812">Transmembrane</keyword>
<dbReference type="Gene3D" id="6.10.340.10">
    <property type="match status" value="1"/>
</dbReference>
<dbReference type="GO" id="GO:0005524">
    <property type="term" value="F:ATP binding"/>
    <property type="evidence" value="ECO:0007669"/>
    <property type="project" value="UniProtKB-KW"/>
</dbReference>
<dbReference type="InterPro" id="IPR003660">
    <property type="entry name" value="HAMP_dom"/>
</dbReference>
<dbReference type="InterPro" id="IPR050980">
    <property type="entry name" value="2C_sensor_his_kinase"/>
</dbReference>
<dbReference type="InterPro" id="IPR036890">
    <property type="entry name" value="HATPase_C_sf"/>
</dbReference>
<dbReference type="PANTHER" id="PTHR44936">
    <property type="entry name" value="SENSOR PROTEIN CREC"/>
    <property type="match status" value="1"/>
</dbReference>
<dbReference type="KEGG" id="tvd:SG34_011620"/>
<keyword evidence="5" id="KW-0597">Phosphoprotein</keyword>
<evidence type="ECO:0000313" key="14">
    <source>
        <dbReference type="Proteomes" id="UP000032352"/>
    </source>
</evidence>
<feature type="domain" description="Histidine kinase" evidence="11">
    <location>
        <begin position="263"/>
        <end position="471"/>
    </location>
</feature>
<evidence type="ECO:0000259" key="11">
    <source>
        <dbReference type="PROSITE" id="PS50109"/>
    </source>
</evidence>
<dbReference type="PROSITE" id="PS50109">
    <property type="entry name" value="HIS_KIN"/>
    <property type="match status" value="1"/>
</dbReference>
<accession>A0AAE9Z9B1</accession>
<dbReference type="SMART" id="SM00304">
    <property type="entry name" value="HAMP"/>
    <property type="match status" value="1"/>
</dbReference>
<dbReference type="PROSITE" id="PS50885">
    <property type="entry name" value="HAMP"/>
    <property type="match status" value="1"/>
</dbReference>
<keyword evidence="7" id="KW-0547">Nucleotide-binding</keyword>
<dbReference type="PRINTS" id="PR00344">
    <property type="entry name" value="BCTRLSENSOR"/>
</dbReference>
<dbReference type="CDD" id="cd06225">
    <property type="entry name" value="HAMP"/>
    <property type="match status" value="1"/>
</dbReference>
<keyword evidence="10" id="KW-1133">Transmembrane helix</keyword>
<evidence type="ECO:0000256" key="5">
    <source>
        <dbReference type="ARBA" id="ARBA00022553"/>
    </source>
</evidence>
<reference evidence="13 14" key="2">
    <citation type="journal article" date="2022" name="Mar. Drugs">
        <title>Bioassay-Guided Fractionation Leads to the Detection of Cholic Acid Generated by the Rare Thalassomonas sp.</title>
        <authorList>
            <person name="Pheiffer F."/>
            <person name="Schneider Y.K."/>
            <person name="Hansen E.H."/>
            <person name="Andersen J.H."/>
            <person name="Isaksson J."/>
            <person name="Busche T."/>
            <person name="R C."/>
            <person name="Kalinowski J."/>
            <person name="Zyl L.V."/>
            <person name="Trindade M."/>
        </authorList>
    </citation>
    <scope>NUCLEOTIDE SEQUENCE [LARGE SCALE GENOMIC DNA]</scope>
    <source>
        <strain evidence="13 14">XOM25</strain>
    </source>
</reference>
<dbReference type="EC" id="2.7.13.3" evidence="3"/>